<keyword evidence="5" id="KW-1185">Reference proteome</keyword>
<feature type="signal peptide" evidence="3">
    <location>
        <begin position="1"/>
        <end position="26"/>
    </location>
</feature>
<organism evidence="4 5">
    <name type="scientific">Vitis vinifera</name>
    <name type="common">Grape</name>
    <dbReference type="NCBI Taxonomy" id="29760"/>
    <lineage>
        <taxon>Eukaryota</taxon>
        <taxon>Viridiplantae</taxon>
        <taxon>Streptophyta</taxon>
        <taxon>Embryophyta</taxon>
        <taxon>Tracheophyta</taxon>
        <taxon>Spermatophyta</taxon>
        <taxon>Magnoliopsida</taxon>
        <taxon>eudicotyledons</taxon>
        <taxon>Gunneridae</taxon>
        <taxon>Pentapetalae</taxon>
        <taxon>rosids</taxon>
        <taxon>Vitales</taxon>
        <taxon>Vitaceae</taxon>
        <taxon>Viteae</taxon>
        <taxon>Vitis</taxon>
    </lineage>
</organism>
<keyword evidence="3" id="KW-0732">Signal</keyword>
<dbReference type="PANTHER" id="PTHR31614:SF2">
    <property type="entry name" value="F28N24.16 PROTEIN"/>
    <property type="match status" value="1"/>
</dbReference>
<evidence type="ECO:0000256" key="2">
    <source>
        <dbReference type="ARBA" id="ARBA00023157"/>
    </source>
</evidence>
<reference evidence="4 5" key="1">
    <citation type="journal article" date="2023" name="Hortic Res">
        <title>The complete reference genome for grapevine (Vitis vinifera L.) genetics and breeding.</title>
        <authorList>
            <person name="Shi X."/>
            <person name="Cao S."/>
            <person name="Wang X."/>
            <person name="Huang S."/>
            <person name="Wang Y."/>
            <person name="Liu Z."/>
            <person name="Liu W."/>
            <person name="Leng X."/>
            <person name="Peng Y."/>
            <person name="Wang N."/>
            <person name="Wang Y."/>
            <person name="Ma Z."/>
            <person name="Xu X."/>
            <person name="Zhang F."/>
            <person name="Xue H."/>
            <person name="Zhong H."/>
            <person name="Wang Y."/>
            <person name="Zhang K."/>
            <person name="Velt A."/>
            <person name="Avia K."/>
            <person name="Holtgrawe D."/>
            <person name="Grimplet J."/>
            <person name="Matus J.T."/>
            <person name="Ware D."/>
            <person name="Wu X."/>
            <person name="Wang H."/>
            <person name="Liu C."/>
            <person name="Fang Y."/>
            <person name="Rustenholz C."/>
            <person name="Cheng Z."/>
            <person name="Xiao H."/>
            <person name="Zhou Y."/>
        </authorList>
    </citation>
    <scope>NUCLEOTIDE SEQUENCE [LARGE SCALE GENOMIC DNA]</scope>
    <source>
        <strain evidence="5">cv. Pinot noir / PN40024</strain>
        <tissue evidence="4">Leaf</tissue>
    </source>
</reference>
<proteinExistence type="inferred from homology"/>
<feature type="chain" id="PRO_5045229996" description="Olee1-like protein" evidence="3">
    <location>
        <begin position="27"/>
        <end position="168"/>
    </location>
</feature>
<comment type="similarity">
    <text evidence="1">Belongs to the Ole e I family.</text>
</comment>
<dbReference type="EMBL" id="CP126657">
    <property type="protein sequence ID" value="WJZ96528.1"/>
    <property type="molecule type" value="Genomic_DNA"/>
</dbReference>
<evidence type="ECO:0008006" key="6">
    <source>
        <dbReference type="Google" id="ProtNLM"/>
    </source>
</evidence>
<evidence type="ECO:0000256" key="3">
    <source>
        <dbReference type="SAM" id="SignalP"/>
    </source>
</evidence>
<evidence type="ECO:0000313" key="4">
    <source>
        <dbReference type="EMBL" id="WJZ96528.1"/>
    </source>
</evidence>
<name>A0ABY9CMY3_VITVI</name>
<gene>
    <name evidence="4" type="ORF">VitviT2T_015205</name>
</gene>
<protein>
    <recommendedName>
        <fullName evidence="6">Olee1-like protein</fullName>
    </recommendedName>
</protein>
<dbReference type="Pfam" id="PF01190">
    <property type="entry name" value="Pollen_Ole_e_1"/>
    <property type="match status" value="1"/>
</dbReference>
<dbReference type="InterPro" id="IPR006041">
    <property type="entry name" value="Pollen_Ole_e1_allergen"/>
</dbReference>
<sequence length="168" mass="18531">MARSLQAVIFLAAALCFFSFQASVRAEPHFFVKGQVYCDTCRIQFITRVSEYVPGAKVRLECRDREGGSVTYSIDGETDETGSYRLPVEGEHEEEVCEVQLIKSSKPECSEISRGVFARRSARISLASNNGMASSDRLANPLGFLKQESLSECPEVLKELGILPTGLI</sequence>
<dbReference type="PANTHER" id="PTHR31614">
    <property type="entry name" value="PROTEIN DOWNSTREAM OF FLC-RELATED"/>
    <property type="match status" value="1"/>
</dbReference>
<dbReference type="Proteomes" id="UP001227230">
    <property type="component" value="Chromosome 10"/>
</dbReference>
<keyword evidence="2" id="KW-1015">Disulfide bond</keyword>
<accession>A0ABY9CMY3</accession>
<evidence type="ECO:0000256" key="1">
    <source>
        <dbReference type="ARBA" id="ARBA00010049"/>
    </source>
</evidence>
<evidence type="ECO:0000313" key="5">
    <source>
        <dbReference type="Proteomes" id="UP001227230"/>
    </source>
</evidence>